<name>A0ACC2XTB7_9TREE</name>
<evidence type="ECO:0000313" key="1">
    <source>
        <dbReference type="EMBL" id="KAJ9126631.1"/>
    </source>
</evidence>
<comment type="caution">
    <text evidence="1">The sequence shown here is derived from an EMBL/GenBank/DDBJ whole genome shotgun (WGS) entry which is preliminary data.</text>
</comment>
<keyword evidence="2" id="KW-1185">Reference proteome</keyword>
<protein>
    <submittedName>
        <fullName evidence="1">Uncharacterized protein</fullName>
    </submittedName>
</protein>
<proteinExistence type="predicted"/>
<organism evidence="1 2">
    <name type="scientific">Naganishia onofrii</name>
    <dbReference type="NCBI Taxonomy" id="1851511"/>
    <lineage>
        <taxon>Eukaryota</taxon>
        <taxon>Fungi</taxon>
        <taxon>Dikarya</taxon>
        <taxon>Basidiomycota</taxon>
        <taxon>Agaricomycotina</taxon>
        <taxon>Tremellomycetes</taxon>
        <taxon>Filobasidiales</taxon>
        <taxon>Filobasidiaceae</taxon>
        <taxon>Naganishia</taxon>
    </lineage>
</organism>
<reference evidence="1" key="1">
    <citation type="submission" date="2023-04" db="EMBL/GenBank/DDBJ databases">
        <title>Draft Genome sequencing of Naganishia species isolated from polar environments using Oxford Nanopore Technology.</title>
        <authorList>
            <person name="Leo P."/>
            <person name="Venkateswaran K."/>
        </authorList>
    </citation>
    <scope>NUCLEOTIDE SEQUENCE</scope>
    <source>
        <strain evidence="1">DBVPG 5303</strain>
    </source>
</reference>
<dbReference type="EMBL" id="JASBWV010000004">
    <property type="protein sequence ID" value="KAJ9126631.1"/>
    <property type="molecule type" value="Genomic_DNA"/>
</dbReference>
<dbReference type="Proteomes" id="UP001234202">
    <property type="component" value="Unassembled WGS sequence"/>
</dbReference>
<accession>A0ACC2XTB7</accession>
<evidence type="ECO:0000313" key="2">
    <source>
        <dbReference type="Proteomes" id="UP001234202"/>
    </source>
</evidence>
<gene>
    <name evidence="1" type="ORF">QFC24_001660</name>
</gene>
<sequence>MSALSEKEKLQREIAKLSATIKRSSSNSAPHTYPVKSKHVPTPYPRKPYAAASSSRHHPAQLAGGRHRSLVLDNRNGQSAASSTITPKTLTDPSASNGGPASIVKGPNGAAVTDSSLQYTTTRGTSASTATQAPLASISSTAAGDTKMAYVNRTTKKGNMSMVKPELYGKLQVS</sequence>